<dbReference type="Proteomes" id="UP001152300">
    <property type="component" value="Unassembled WGS sequence"/>
</dbReference>
<comment type="caution">
    <text evidence="1">The sequence shown here is derived from an EMBL/GenBank/DDBJ whole genome shotgun (WGS) entry which is preliminary data.</text>
</comment>
<dbReference type="AlphaFoldDB" id="A0A9X0ABS3"/>
<dbReference type="EMBL" id="JAPEIS010000015">
    <property type="protein sequence ID" value="KAJ8059273.1"/>
    <property type="molecule type" value="Genomic_DNA"/>
</dbReference>
<gene>
    <name evidence="1" type="ORF">OCU04_012238</name>
</gene>
<keyword evidence="2" id="KW-1185">Reference proteome</keyword>
<proteinExistence type="predicted"/>
<accession>A0A9X0ABS3</accession>
<protein>
    <submittedName>
        <fullName evidence="1">Uncharacterized protein</fullName>
    </submittedName>
</protein>
<reference evidence="1" key="1">
    <citation type="submission" date="2022-11" db="EMBL/GenBank/DDBJ databases">
        <title>Genome Resource of Sclerotinia nivalis Strain SnTB1, a Plant Pathogen Isolated from American Ginseng.</title>
        <authorList>
            <person name="Fan S."/>
        </authorList>
    </citation>
    <scope>NUCLEOTIDE SEQUENCE</scope>
    <source>
        <strain evidence="1">SnTB1</strain>
    </source>
</reference>
<name>A0A9X0ABS3_9HELO</name>
<evidence type="ECO:0000313" key="1">
    <source>
        <dbReference type="EMBL" id="KAJ8059273.1"/>
    </source>
</evidence>
<organism evidence="1 2">
    <name type="scientific">Sclerotinia nivalis</name>
    <dbReference type="NCBI Taxonomy" id="352851"/>
    <lineage>
        <taxon>Eukaryota</taxon>
        <taxon>Fungi</taxon>
        <taxon>Dikarya</taxon>
        <taxon>Ascomycota</taxon>
        <taxon>Pezizomycotina</taxon>
        <taxon>Leotiomycetes</taxon>
        <taxon>Helotiales</taxon>
        <taxon>Sclerotiniaceae</taxon>
        <taxon>Sclerotinia</taxon>
    </lineage>
</organism>
<evidence type="ECO:0000313" key="2">
    <source>
        <dbReference type="Proteomes" id="UP001152300"/>
    </source>
</evidence>
<sequence length="95" mass="10903">MDGFRNLIITPSEWIRDHNSVETSFEPYSTWFDEFLHGTKGPKKHIQIVLEKTDRILQGTDSTDAQVLYDTLMETFSRSPTLEEDIEGGHSDTAK</sequence>
<dbReference type="OrthoDB" id="3439599at2759"/>